<name>A0A975WX10_9BURK</name>
<evidence type="ECO:0000259" key="21">
    <source>
        <dbReference type="Pfam" id="PF13807"/>
    </source>
</evidence>
<feature type="domain" description="Tyrosine-protein kinase G-rich" evidence="21">
    <location>
        <begin position="388"/>
        <end position="468"/>
    </location>
</feature>
<feature type="transmembrane region" description="Helical" evidence="18">
    <location>
        <begin position="32"/>
        <end position="51"/>
    </location>
</feature>
<dbReference type="EMBL" id="OFSP01000009">
    <property type="protein sequence ID" value="SOY46853.1"/>
    <property type="molecule type" value="Genomic_DNA"/>
</dbReference>
<keyword evidence="13" id="KW-0270">Exopolysaccharide synthesis</keyword>
<keyword evidence="12" id="KW-0829">Tyrosine-protein kinase</keyword>
<evidence type="ECO:0000256" key="12">
    <source>
        <dbReference type="ARBA" id="ARBA00023137"/>
    </source>
</evidence>
<dbReference type="NCBIfam" id="TIGR01005">
    <property type="entry name" value="eps_transp_fam"/>
    <property type="match status" value="1"/>
</dbReference>
<organism evidence="22 23">
    <name type="scientific">Cupriavidus taiwanensis</name>
    <dbReference type="NCBI Taxonomy" id="164546"/>
    <lineage>
        <taxon>Bacteria</taxon>
        <taxon>Pseudomonadati</taxon>
        <taxon>Pseudomonadota</taxon>
        <taxon>Betaproteobacteria</taxon>
        <taxon>Burkholderiales</taxon>
        <taxon>Burkholderiaceae</taxon>
        <taxon>Cupriavidus</taxon>
    </lineage>
</organism>
<evidence type="ECO:0000256" key="9">
    <source>
        <dbReference type="ARBA" id="ARBA00022840"/>
    </source>
</evidence>
<evidence type="ECO:0000256" key="4">
    <source>
        <dbReference type="ARBA" id="ARBA00022519"/>
    </source>
</evidence>
<comment type="similarity">
    <text evidence="2">Belongs to the etk/wzc family.</text>
</comment>
<dbReference type="AlphaFoldDB" id="A0A975WX10"/>
<feature type="transmembrane region" description="Helical" evidence="18">
    <location>
        <begin position="446"/>
        <end position="465"/>
    </location>
</feature>
<protein>
    <recommendedName>
        <fullName evidence="16">Putative tyrosine-protein kinase EpsB</fullName>
    </recommendedName>
    <alternativeName>
        <fullName evidence="17">EPS I polysaccharide export protein EpsB</fullName>
    </alternativeName>
</protein>
<dbReference type="InterPro" id="IPR005700">
    <property type="entry name" value="EPS_ExoP-like"/>
</dbReference>
<keyword evidence="6 18" id="KW-0812">Transmembrane</keyword>
<comment type="subcellular location">
    <subcellularLocation>
        <location evidence="1">Cell inner membrane</location>
        <topology evidence="1">Multi-pass membrane protein</topology>
    </subcellularLocation>
</comment>
<evidence type="ECO:0000256" key="5">
    <source>
        <dbReference type="ARBA" id="ARBA00022679"/>
    </source>
</evidence>
<dbReference type="Proteomes" id="UP000256297">
    <property type="component" value="Chromosome CBM2589_b"/>
</dbReference>
<sequence>MNQTPTYPSPAAPAEDEIDLVKYLDVLLASRWMIISIAAVVLALGVAYAFLARPEYEADILVQVEDSPADAKSLLGDVSNLFDVKTDAAAEMEILRSRMVVDKAVESLRLYIEAKPRYFPVVGEWIASRAKRLSEPGLFGLGGFAWGTESIKVATFDVPVDLEEQKFKLTALGDGRFRLEQGDLDGPIEGHVGQALDSRQEVGSIRLLVTELKGKPGTVFKLVRSSKLQTLEDLQVALQIDEKGKQSGVIGAALRGKDPRLTAATLNEIGEEYVAQNIKRKAAEAEKSLIFLGDLLPQLKSELEQAEVRYNTLRNKRGTFNLSEEGRAYLQESVAAETTLLELKQKKAELLTRFRPQHPSMQAVDAQIAALSGKVGGLANQMKSLPNLEQDALRLMRDVQVNNDLYVGLLNNMQQLKLVKAGKVGTVRLVDNARVPEEPVKPRKPLVIALAAILGLMLGVIVAFIRNALYGGITDPQDIEQHAGLTVYGTVPHSSQQLALSEEIRSRKSGTHLLASLSPNEPSIESLRSLRTALQFAMLDAGNKRVLLTGPTPGVGKSFVSANLAAIMAAGGKRVLLLDADMRKGYLNQYFGKERAPGLSDVLAGKASMEDVVHRDLIDGLDFISTGTLPPNPAELLLNTRLVELLDSLDARYDLVMIDTPPVLAVADTAILAARCGTVFLVTRFEKSTIGEVAESARQLSHANVDVSGVIFNGLDPRAFRYGYGSKYGRYRYAYYGYAAQGAHSQK</sequence>
<proteinExistence type="inferred from homology"/>
<keyword evidence="7" id="KW-0547">Nucleotide-binding</keyword>
<keyword evidence="10 18" id="KW-1133">Transmembrane helix</keyword>
<comment type="function">
    <text evidence="15">Probably involved in polymerization and/or export of exopolysaccharide EPS I which functions as a virulence factor. May be involved in an ATP-dependent process in the pathway for EPS I production, possibly export of the trimeric repeat units across the inner membrane or their polymerization.</text>
</comment>
<evidence type="ECO:0000256" key="18">
    <source>
        <dbReference type="SAM" id="Phobius"/>
    </source>
</evidence>
<evidence type="ECO:0000259" key="20">
    <source>
        <dbReference type="Pfam" id="PF13614"/>
    </source>
</evidence>
<keyword evidence="4" id="KW-0997">Cell inner membrane</keyword>
<dbReference type="PANTHER" id="PTHR32309:SF32">
    <property type="entry name" value="TYROSINE-PROTEIN KINASE ETK-RELATED"/>
    <property type="match status" value="1"/>
</dbReference>
<evidence type="ECO:0000256" key="2">
    <source>
        <dbReference type="ARBA" id="ARBA00008883"/>
    </source>
</evidence>
<dbReference type="GO" id="GO:0000271">
    <property type="term" value="P:polysaccharide biosynthetic process"/>
    <property type="evidence" value="ECO:0007669"/>
    <property type="project" value="UniProtKB-KW"/>
</dbReference>
<keyword evidence="8 22" id="KW-0418">Kinase</keyword>
<dbReference type="RefSeq" id="WP_116337044.1">
    <property type="nucleotide sequence ID" value="NZ_LT976856.1"/>
</dbReference>
<dbReference type="InterPro" id="IPR050445">
    <property type="entry name" value="Bact_polysacc_biosynth/exp"/>
</dbReference>
<dbReference type="Pfam" id="PF23607">
    <property type="entry name" value="WZC_N"/>
    <property type="match status" value="1"/>
</dbReference>
<feature type="domain" description="Polysaccharide chain length determinant N-terminal" evidence="19">
    <location>
        <begin position="16"/>
        <end position="107"/>
    </location>
</feature>
<evidence type="ECO:0000256" key="17">
    <source>
        <dbReference type="ARBA" id="ARBA00081049"/>
    </source>
</evidence>
<dbReference type="GO" id="GO:0005524">
    <property type="term" value="F:ATP binding"/>
    <property type="evidence" value="ECO:0007669"/>
    <property type="project" value="UniProtKB-KW"/>
</dbReference>
<evidence type="ECO:0000256" key="6">
    <source>
        <dbReference type="ARBA" id="ARBA00022692"/>
    </source>
</evidence>
<comment type="catalytic activity">
    <reaction evidence="14">
        <text>L-tyrosyl-[protein] + ATP = O-phospho-L-tyrosyl-[protein] + ADP + H(+)</text>
        <dbReference type="Rhea" id="RHEA:10596"/>
        <dbReference type="Rhea" id="RHEA-COMP:10136"/>
        <dbReference type="Rhea" id="RHEA-COMP:20101"/>
        <dbReference type="ChEBI" id="CHEBI:15378"/>
        <dbReference type="ChEBI" id="CHEBI:30616"/>
        <dbReference type="ChEBI" id="CHEBI:46858"/>
        <dbReference type="ChEBI" id="CHEBI:61978"/>
        <dbReference type="ChEBI" id="CHEBI:456216"/>
    </reaction>
</comment>
<keyword evidence="3" id="KW-1003">Cell membrane</keyword>
<dbReference type="InterPro" id="IPR003856">
    <property type="entry name" value="LPS_length_determ_N"/>
</dbReference>
<dbReference type="GO" id="GO:0042802">
    <property type="term" value="F:identical protein binding"/>
    <property type="evidence" value="ECO:0007669"/>
    <property type="project" value="UniProtKB-ARBA"/>
</dbReference>
<dbReference type="Pfam" id="PF13614">
    <property type="entry name" value="AAA_31"/>
    <property type="match status" value="1"/>
</dbReference>
<evidence type="ECO:0000256" key="14">
    <source>
        <dbReference type="ARBA" id="ARBA00053015"/>
    </source>
</evidence>
<dbReference type="InterPro" id="IPR032807">
    <property type="entry name" value="GNVR"/>
</dbReference>
<gene>
    <name evidence="22" type="primary">epsB</name>
    <name evidence="22" type="ORF">CBM2589_B170049</name>
</gene>
<keyword evidence="9" id="KW-0067">ATP-binding</keyword>
<evidence type="ECO:0000313" key="22">
    <source>
        <dbReference type="EMBL" id="SOY46853.1"/>
    </source>
</evidence>
<evidence type="ECO:0000256" key="11">
    <source>
        <dbReference type="ARBA" id="ARBA00023136"/>
    </source>
</evidence>
<dbReference type="SUPFAM" id="SSF52540">
    <property type="entry name" value="P-loop containing nucleoside triphosphate hydrolases"/>
    <property type="match status" value="1"/>
</dbReference>
<evidence type="ECO:0000313" key="23">
    <source>
        <dbReference type="Proteomes" id="UP000256297"/>
    </source>
</evidence>
<dbReference type="CDD" id="cd05387">
    <property type="entry name" value="BY-kinase"/>
    <property type="match status" value="1"/>
</dbReference>
<dbReference type="NCBIfam" id="TIGR01007">
    <property type="entry name" value="eps_fam"/>
    <property type="match status" value="1"/>
</dbReference>
<dbReference type="Pfam" id="PF02706">
    <property type="entry name" value="Wzz"/>
    <property type="match status" value="1"/>
</dbReference>
<evidence type="ECO:0000256" key="7">
    <source>
        <dbReference type="ARBA" id="ARBA00022741"/>
    </source>
</evidence>
<evidence type="ECO:0000259" key="19">
    <source>
        <dbReference type="Pfam" id="PF02706"/>
    </source>
</evidence>
<keyword evidence="5 22" id="KW-0808">Transferase</keyword>
<dbReference type="InterPro" id="IPR027417">
    <property type="entry name" value="P-loop_NTPase"/>
</dbReference>
<dbReference type="FunFam" id="3.40.50.300:FF:000527">
    <property type="entry name" value="Tyrosine-protein kinase etk"/>
    <property type="match status" value="1"/>
</dbReference>
<evidence type="ECO:0000256" key="8">
    <source>
        <dbReference type="ARBA" id="ARBA00022777"/>
    </source>
</evidence>
<dbReference type="Gene3D" id="3.40.50.300">
    <property type="entry name" value="P-loop containing nucleotide triphosphate hydrolases"/>
    <property type="match status" value="1"/>
</dbReference>
<dbReference type="Pfam" id="PF13807">
    <property type="entry name" value="GNVR"/>
    <property type="match status" value="1"/>
</dbReference>
<dbReference type="GO" id="GO:0005886">
    <property type="term" value="C:plasma membrane"/>
    <property type="evidence" value="ECO:0007669"/>
    <property type="project" value="UniProtKB-SubCell"/>
</dbReference>
<evidence type="ECO:0000256" key="15">
    <source>
        <dbReference type="ARBA" id="ARBA00054296"/>
    </source>
</evidence>
<dbReference type="InterPro" id="IPR005702">
    <property type="entry name" value="Wzc-like_C"/>
</dbReference>
<evidence type="ECO:0000256" key="13">
    <source>
        <dbReference type="ARBA" id="ARBA00023169"/>
    </source>
</evidence>
<accession>A0A975WX10</accession>
<dbReference type="InterPro" id="IPR025669">
    <property type="entry name" value="AAA_dom"/>
</dbReference>
<dbReference type="PANTHER" id="PTHR32309">
    <property type="entry name" value="TYROSINE-PROTEIN KINASE"/>
    <property type="match status" value="1"/>
</dbReference>
<evidence type="ECO:0000256" key="10">
    <source>
        <dbReference type="ARBA" id="ARBA00022989"/>
    </source>
</evidence>
<feature type="domain" description="AAA" evidence="20">
    <location>
        <begin position="554"/>
        <end position="674"/>
    </location>
</feature>
<evidence type="ECO:0000256" key="3">
    <source>
        <dbReference type="ARBA" id="ARBA00022475"/>
    </source>
</evidence>
<evidence type="ECO:0000256" key="1">
    <source>
        <dbReference type="ARBA" id="ARBA00004429"/>
    </source>
</evidence>
<reference evidence="22 23" key="1">
    <citation type="submission" date="2018-01" db="EMBL/GenBank/DDBJ databases">
        <authorList>
            <person name="Clerissi C."/>
        </authorList>
    </citation>
    <scope>NUCLEOTIDE SEQUENCE [LARGE SCALE GENOMIC DNA]</scope>
    <source>
        <strain evidence="22">Cupriavidus taiwanensis STM 3521</strain>
    </source>
</reference>
<dbReference type="GO" id="GO:0004713">
    <property type="term" value="F:protein tyrosine kinase activity"/>
    <property type="evidence" value="ECO:0007669"/>
    <property type="project" value="UniProtKB-KW"/>
</dbReference>
<evidence type="ECO:0000256" key="16">
    <source>
        <dbReference type="ARBA" id="ARBA00067833"/>
    </source>
</evidence>
<keyword evidence="11 18" id="KW-0472">Membrane</keyword>
<comment type="caution">
    <text evidence="22">The sequence shown here is derived from an EMBL/GenBank/DDBJ whole genome shotgun (WGS) entry which is preliminary data.</text>
</comment>